<protein>
    <submittedName>
        <fullName evidence="2">Uncharacterized protein</fullName>
    </submittedName>
</protein>
<proteinExistence type="predicted"/>
<name>A0A1H8K698_9RHOB</name>
<dbReference type="Proteomes" id="UP000199585">
    <property type="component" value="Unassembled WGS sequence"/>
</dbReference>
<sequence length="46" mass="4760">MMWAAGSVAAPPTDTGDPVGRIGEFGKQGVVTVRTATRPADVCRDD</sequence>
<evidence type="ECO:0000313" key="3">
    <source>
        <dbReference type="Proteomes" id="UP000199585"/>
    </source>
</evidence>
<organism evidence="2 3">
    <name type="scientific">Loktanella fryxellensis</name>
    <dbReference type="NCBI Taxonomy" id="245187"/>
    <lineage>
        <taxon>Bacteria</taxon>
        <taxon>Pseudomonadati</taxon>
        <taxon>Pseudomonadota</taxon>
        <taxon>Alphaproteobacteria</taxon>
        <taxon>Rhodobacterales</taxon>
        <taxon>Roseobacteraceae</taxon>
        <taxon>Loktanella</taxon>
    </lineage>
</organism>
<reference evidence="2 3" key="1">
    <citation type="submission" date="2016-10" db="EMBL/GenBank/DDBJ databases">
        <authorList>
            <person name="de Groot N.N."/>
        </authorList>
    </citation>
    <scope>NUCLEOTIDE SEQUENCE [LARGE SCALE GENOMIC DNA]</scope>
    <source>
        <strain evidence="2 3">DSM 16213</strain>
    </source>
</reference>
<dbReference type="AlphaFoldDB" id="A0A1H8K698"/>
<evidence type="ECO:0000313" key="2">
    <source>
        <dbReference type="EMBL" id="SEN88261.1"/>
    </source>
</evidence>
<evidence type="ECO:0000256" key="1">
    <source>
        <dbReference type="SAM" id="MobiDB-lite"/>
    </source>
</evidence>
<dbReference type="STRING" id="245187.SAMN04488003_1534"/>
<keyword evidence="3" id="KW-1185">Reference proteome</keyword>
<feature type="region of interest" description="Disordered" evidence="1">
    <location>
        <begin position="1"/>
        <end position="23"/>
    </location>
</feature>
<dbReference type="RefSeq" id="WP_177174725.1">
    <property type="nucleotide sequence ID" value="NZ_FOCI01000053.1"/>
</dbReference>
<accession>A0A1H8K698</accession>
<gene>
    <name evidence="2" type="ORF">SAMN04488003_1534</name>
</gene>
<dbReference type="EMBL" id="FOCI01000053">
    <property type="protein sequence ID" value="SEN88261.1"/>
    <property type="molecule type" value="Genomic_DNA"/>
</dbReference>